<feature type="region of interest" description="Disordered" evidence="1">
    <location>
        <begin position="271"/>
        <end position="399"/>
    </location>
</feature>
<feature type="compositionally biased region" description="Basic residues" evidence="1">
    <location>
        <begin position="285"/>
        <end position="303"/>
    </location>
</feature>
<dbReference type="AlphaFoldDB" id="A0A8H5G292"/>
<gene>
    <name evidence="2" type="ORF">D9756_006659</name>
</gene>
<name>A0A8H5G292_9AGAR</name>
<protein>
    <submittedName>
        <fullName evidence="2">Uncharacterized protein</fullName>
    </submittedName>
</protein>
<reference evidence="2 3" key="1">
    <citation type="journal article" date="2020" name="ISME J.">
        <title>Uncovering the hidden diversity of litter-decomposition mechanisms in mushroom-forming fungi.</title>
        <authorList>
            <person name="Floudas D."/>
            <person name="Bentzer J."/>
            <person name="Ahren D."/>
            <person name="Johansson T."/>
            <person name="Persson P."/>
            <person name="Tunlid A."/>
        </authorList>
    </citation>
    <scope>NUCLEOTIDE SEQUENCE [LARGE SCALE GENOMIC DNA]</scope>
    <source>
        <strain evidence="2 3">CBS 146.42</strain>
    </source>
</reference>
<proteinExistence type="predicted"/>
<sequence>MHGFEPESRFQIDNTRPKKCGPNMMTLDYLCPQTKPNITRCLGRSPSLILACFGCALSLPQHATRAHLLPWIRRAMVSGMVQKANGISSPSRIPSYDFSPLPIPTVPRTFRLSYYPSFLFTIMAPKSCRPSNGDRKDWTIVKTNPLQETPYKCEFVENGVRRLSQKDYALLQSFREEFPSLHLECKSKPCNAFMLYRTQYAEEHPLESNQQKISKDASILWNTDVHREPFIDWSNKVHYLWRRMYPCGTFPDYVKREIKIEKQKALQQFMASQGNNASSSLSKKLQGKKKVTRKKSRSNKFKHYPSPSVSDDTIFHEDSAQNSEGAGSDNEPIPEDNDKEYLPNPKASRQNRSSASASTKKKQPKQQLPTPALTARELSPSPSPSPALSNPEVHQNPPLSPCLDFHDIILAELNHNYDDDEYARLPDLQLLNALPATHDPSPSFDYSPHQIAVGYSIDEHAMNTVMDWDQADLMCEFDPVSLHPIIIDAPYPSDPDSPMADLTDDIGSRLSHPQFASCSSL</sequence>
<dbReference type="EMBL" id="JAACJO010000006">
    <property type="protein sequence ID" value="KAF5356997.1"/>
    <property type="molecule type" value="Genomic_DNA"/>
</dbReference>
<evidence type="ECO:0000313" key="2">
    <source>
        <dbReference type="EMBL" id="KAF5356997.1"/>
    </source>
</evidence>
<evidence type="ECO:0000313" key="3">
    <source>
        <dbReference type="Proteomes" id="UP000559027"/>
    </source>
</evidence>
<keyword evidence="3" id="KW-1185">Reference proteome</keyword>
<accession>A0A8H5G292</accession>
<organism evidence="2 3">
    <name type="scientific">Leucocoprinus leucothites</name>
    <dbReference type="NCBI Taxonomy" id="201217"/>
    <lineage>
        <taxon>Eukaryota</taxon>
        <taxon>Fungi</taxon>
        <taxon>Dikarya</taxon>
        <taxon>Basidiomycota</taxon>
        <taxon>Agaricomycotina</taxon>
        <taxon>Agaricomycetes</taxon>
        <taxon>Agaricomycetidae</taxon>
        <taxon>Agaricales</taxon>
        <taxon>Agaricineae</taxon>
        <taxon>Agaricaceae</taxon>
        <taxon>Leucocoprinus</taxon>
    </lineage>
</organism>
<feature type="compositionally biased region" description="Low complexity" evidence="1">
    <location>
        <begin position="347"/>
        <end position="358"/>
    </location>
</feature>
<feature type="compositionally biased region" description="Low complexity" evidence="1">
    <location>
        <begin position="365"/>
        <end position="374"/>
    </location>
</feature>
<dbReference type="Proteomes" id="UP000559027">
    <property type="component" value="Unassembled WGS sequence"/>
</dbReference>
<comment type="caution">
    <text evidence="2">The sequence shown here is derived from an EMBL/GenBank/DDBJ whole genome shotgun (WGS) entry which is preliminary data.</text>
</comment>
<dbReference type="OrthoDB" id="3069482at2759"/>
<evidence type="ECO:0000256" key="1">
    <source>
        <dbReference type="SAM" id="MobiDB-lite"/>
    </source>
</evidence>